<reference evidence="2 3" key="1">
    <citation type="submission" date="2015-08" db="EMBL/GenBank/DDBJ databases">
        <authorList>
            <person name="Baig H."/>
            <person name="Bute M."/>
            <person name="Clinton T."/>
            <person name="Fahad M."/>
            <person name="Farrakhan K."/>
            <person name="Grady N."/>
            <person name="Guthrie N."/>
            <person name="Hafid R."/>
            <person name="Harvey J."/>
            <person name="Hunnicutt K."/>
            <person name="Larsen V."/>
            <person name="London L."/>
            <person name="Mark R."/>
            <person name="Mcduffie T."/>
            <person name="Mcgee E."/>
            <person name="Pailin J."/>
            <person name="Peacock B."/>
            <person name="Robinson C."/>
            <person name="Thomas A."/>
            <person name="Serrano M.G."/>
            <person name="Buck G."/>
            <person name="Lee V."/>
            <person name="Wang Y."/>
            <person name="Carvalho R."/>
            <person name="Voegtly L."/>
            <person name="Shi R."/>
            <person name="Duckworth R."/>
            <person name="Johnson A."/>
            <person name="Loviza R."/>
            <person name="Walstead R."/>
            <person name="Shah Z."/>
            <person name="Kiflezghi M."/>
            <person name="Wade K."/>
            <person name="Delesalle V.A."/>
            <person name="Bradley K.W."/>
            <person name="Asai D.J."/>
            <person name="Bowman C.A."/>
            <person name="Russell D.A."/>
            <person name="Pope W.H."/>
            <person name="Jacobs-Sera D."/>
            <person name="Hendrix R.W."/>
            <person name="Hatfull G.F."/>
        </authorList>
    </citation>
    <scope>NUCLEOTIDE SEQUENCE [LARGE SCALE GENOMIC DNA]</scope>
</reference>
<evidence type="ECO:0000313" key="2">
    <source>
        <dbReference type="EMBL" id="ALF51107.1"/>
    </source>
</evidence>
<proteinExistence type="predicted"/>
<feature type="transmembrane region" description="Helical" evidence="1">
    <location>
        <begin position="6"/>
        <end position="24"/>
    </location>
</feature>
<name>A0A0N9EQP0_9CAUD</name>
<accession>A0A0N9EQP0</accession>
<keyword evidence="1" id="KW-1133">Transmembrane helix</keyword>
<feature type="transmembrane region" description="Helical" evidence="1">
    <location>
        <begin position="36"/>
        <end position="54"/>
    </location>
</feature>
<evidence type="ECO:0000256" key="1">
    <source>
        <dbReference type="SAM" id="Phobius"/>
    </source>
</evidence>
<dbReference type="Proteomes" id="UP000221879">
    <property type="component" value="Segment"/>
</dbReference>
<keyword evidence="1" id="KW-0472">Membrane</keyword>
<sequence>MNWPAVLGVLAGAAGIVTFVLFIINPFLEEPKKRRMMIVAFGIGVVCAALAAGLS</sequence>
<gene>
    <name evidence="2" type="ORF">SEA_ERNIEJ_11</name>
</gene>
<keyword evidence="1" id="KW-0812">Transmembrane</keyword>
<organism evidence="2 3">
    <name type="scientific">Mycobacterium phage ErnieJ</name>
    <dbReference type="NCBI Taxonomy" id="1701802"/>
    <lineage>
        <taxon>Viruses</taxon>
        <taxon>Duplodnaviria</taxon>
        <taxon>Heunggongvirae</taxon>
        <taxon>Uroviricota</taxon>
        <taxon>Caudoviricetes</taxon>
        <taxon>Ceeclamvirinae</taxon>
        <taxon>Bixzunavirus</taxon>
        <taxon>Bixzunavirus Bxz1</taxon>
    </lineage>
</organism>
<evidence type="ECO:0000313" key="3">
    <source>
        <dbReference type="Proteomes" id="UP000221879"/>
    </source>
</evidence>
<protein>
    <submittedName>
        <fullName evidence="2">Uncharacterized protein</fullName>
    </submittedName>
</protein>
<dbReference type="EMBL" id="KT365400">
    <property type="protein sequence ID" value="ALF51107.1"/>
    <property type="molecule type" value="Genomic_DNA"/>
</dbReference>